<dbReference type="CDD" id="cd02440">
    <property type="entry name" value="AdoMet_MTases"/>
    <property type="match status" value="1"/>
</dbReference>
<evidence type="ECO:0000313" key="5">
    <source>
        <dbReference type="EMBL" id="MDR4328833.1"/>
    </source>
</evidence>
<evidence type="ECO:0000256" key="4">
    <source>
        <dbReference type="SAM" id="Coils"/>
    </source>
</evidence>
<comment type="caution">
    <text evidence="5">The sequence shown here is derived from an EMBL/GenBank/DDBJ whole genome shotgun (WGS) entry which is preliminary data.</text>
</comment>
<protein>
    <submittedName>
        <fullName evidence="5 6">Methyltransferase</fullName>
    </submittedName>
</protein>
<dbReference type="Pfam" id="PF01596">
    <property type="entry name" value="Methyltransf_3"/>
    <property type="match status" value="1"/>
</dbReference>
<dbReference type="PROSITE" id="PS51682">
    <property type="entry name" value="SAM_OMT_I"/>
    <property type="match status" value="1"/>
</dbReference>
<gene>
    <name evidence="6" type="ORF">COF81_25910</name>
    <name evidence="5" type="ORF">FOS08_23910</name>
</gene>
<dbReference type="InterPro" id="IPR002935">
    <property type="entry name" value="SAM_O-MeTrfase"/>
</dbReference>
<dbReference type="Gene3D" id="3.40.50.150">
    <property type="entry name" value="Vaccinia Virus protein VP39"/>
    <property type="match status" value="1"/>
</dbReference>
<organism evidence="5 8">
    <name type="scientific">Bacillus pseudomycoides</name>
    <dbReference type="NCBI Taxonomy" id="64104"/>
    <lineage>
        <taxon>Bacteria</taxon>
        <taxon>Bacillati</taxon>
        <taxon>Bacillota</taxon>
        <taxon>Bacilli</taxon>
        <taxon>Bacillales</taxon>
        <taxon>Bacillaceae</taxon>
        <taxon>Bacillus</taxon>
        <taxon>Bacillus cereus group</taxon>
    </lineage>
</organism>
<dbReference type="AlphaFoldDB" id="A0AAJ3R7Y3"/>
<keyword evidence="2" id="KW-0808">Transferase</keyword>
<dbReference type="PANTHER" id="PTHR43167:SF1">
    <property type="entry name" value="PUTATIVE (AFU_ORTHOLOGUE AFUA_6G01830)-RELATED"/>
    <property type="match status" value="1"/>
</dbReference>
<dbReference type="RefSeq" id="WP_003207169.1">
    <property type="nucleotide sequence ID" value="NZ_CM000744.1"/>
</dbReference>
<accession>A0AAJ3R7Y3</accession>
<dbReference type="GO" id="GO:0032259">
    <property type="term" value="P:methylation"/>
    <property type="evidence" value="ECO:0007669"/>
    <property type="project" value="UniProtKB-KW"/>
</dbReference>
<sequence length="207" mass="23903">MNSMNSLELLLLELEKYGEEHDSKKEKREEKLRNVSREMGQFLSILIKGCSAQKILEIGTSNGYSTLWLANAAEETKGKVTTVELSSERVAEALMNFEKANLRYRIDIHNQEAGAFLDVQVNRSFDFIFLDSERTQYMWWWENIKRILEPQGFLVIDNATSHAEELAEFIQMIEEDATFETVLLAFQKGAFVARKKIKNIAITNKEI</sequence>
<evidence type="ECO:0000256" key="2">
    <source>
        <dbReference type="ARBA" id="ARBA00022679"/>
    </source>
</evidence>
<dbReference type="InterPro" id="IPR029063">
    <property type="entry name" value="SAM-dependent_MTases_sf"/>
</dbReference>
<dbReference type="EMBL" id="NUTL01000145">
    <property type="protein sequence ID" value="PHE88766.1"/>
    <property type="molecule type" value="Genomic_DNA"/>
</dbReference>
<reference evidence="5" key="2">
    <citation type="submission" date="2019-07" db="EMBL/GenBank/DDBJ databases">
        <title>Phylogenomic Reclassification of ATCC Bacillus Strains and Various Taxa within the Genus Bacillus.</title>
        <authorList>
            <person name="Riojas M.A."/>
            <person name="Frank A.M."/>
            <person name="Fenn S.L."/>
            <person name="King S.P."/>
            <person name="Brower S.M."/>
            <person name="Hazbon M.H."/>
        </authorList>
    </citation>
    <scope>NUCLEOTIDE SEQUENCE</scope>
    <source>
        <strain evidence="5">NR-12239</strain>
    </source>
</reference>
<proteinExistence type="predicted"/>
<evidence type="ECO:0000313" key="7">
    <source>
        <dbReference type="Proteomes" id="UP000221918"/>
    </source>
</evidence>
<reference evidence="6 7" key="1">
    <citation type="submission" date="2017-09" db="EMBL/GenBank/DDBJ databases">
        <title>Large-scale bioinformatics analysis of Bacillus genomes uncovers conserved roles of natural products in bacterial physiology.</title>
        <authorList>
            <consortium name="Agbiome Team Llc"/>
            <person name="Bleich R.M."/>
            <person name="Grubbs K.J."/>
            <person name="Santa Maria K.C."/>
            <person name="Allen S.E."/>
            <person name="Farag S."/>
            <person name="Shank E.A."/>
            <person name="Bowers A."/>
        </authorList>
    </citation>
    <scope>NUCLEOTIDE SEQUENCE [LARGE SCALE GENOMIC DNA]</scope>
    <source>
        <strain evidence="6 7">AFS037265</strain>
    </source>
</reference>
<keyword evidence="4" id="KW-0175">Coiled coil</keyword>
<evidence type="ECO:0000256" key="3">
    <source>
        <dbReference type="ARBA" id="ARBA00022691"/>
    </source>
</evidence>
<dbReference type="EMBL" id="VLYX01000040">
    <property type="protein sequence ID" value="MDR4328833.1"/>
    <property type="molecule type" value="Genomic_DNA"/>
</dbReference>
<keyword evidence="1 5" id="KW-0489">Methyltransferase</keyword>
<dbReference type="PANTHER" id="PTHR43167">
    <property type="entry name" value="PUTATIVE (AFU_ORTHOLOGUE AFUA_6G01830)-RELATED"/>
    <property type="match status" value="1"/>
</dbReference>
<name>A0AAJ3R7Y3_9BACI</name>
<evidence type="ECO:0000313" key="6">
    <source>
        <dbReference type="EMBL" id="PHE88766.1"/>
    </source>
</evidence>
<keyword evidence="3" id="KW-0949">S-adenosyl-L-methionine</keyword>
<feature type="coiled-coil region" evidence="4">
    <location>
        <begin position="7"/>
        <end position="34"/>
    </location>
</feature>
<evidence type="ECO:0000256" key="1">
    <source>
        <dbReference type="ARBA" id="ARBA00022603"/>
    </source>
</evidence>
<dbReference type="SUPFAM" id="SSF53335">
    <property type="entry name" value="S-adenosyl-L-methionine-dependent methyltransferases"/>
    <property type="match status" value="1"/>
</dbReference>
<dbReference type="Proteomes" id="UP000221918">
    <property type="component" value="Unassembled WGS sequence"/>
</dbReference>
<dbReference type="GO" id="GO:0008171">
    <property type="term" value="F:O-methyltransferase activity"/>
    <property type="evidence" value="ECO:0007669"/>
    <property type="project" value="InterPro"/>
</dbReference>
<evidence type="ECO:0000313" key="8">
    <source>
        <dbReference type="Proteomes" id="UP001248134"/>
    </source>
</evidence>
<dbReference type="Proteomes" id="UP001248134">
    <property type="component" value="Unassembled WGS sequence"/>
</dbReference>